<evidence type="ECO:0000259" key="3">
    <source>
        <dbReference type="PROSITE" id="PS50158"/>
    </source>
</evidence>
<gene>
    <name evidence="4" type="ORF">F3Y22_tig00116954pilonHSYRG00164</name>
</gene>
<keyword evidence="5" id="KW-1185">Reference proteome</keyword>
<organism evidence="4 5">
    <name type="scientific">Hibiscus syriacus</name>
    <name type="common">Rose of Sharon</name>
    <dbReference type="NCBI Taxonomy" id="106335"/>
    <lineage>
        <taxon>Eukaryota</taxon>
        <taxon>Viridiplantae</taxon>
        <taxon>Streptophyta</taxon>
        <taxon>Embryophyta</taxon>
        <taxon>Tracheophyta</taxon>
        <taxon>Spermatophyta</taxon>
        <taxon>Magnoliopsida</taxon>
        <taxon>eudicotyledons</taxon>
        <taxon>Gunneridae</taxon>
        <taxon>Pentapetalae</taxon>
        <taxon>rosids</taxon>
        <taxon>malvids</taxon>
        <taxon>Malvales</taxon>
        <taxon>Malvaceae</taxon>
        <taxon>Malvoideae</taxon>
        <taxon>Hibiscus</taxon>
    </lineage>
</organism>
<dbReference type="AlphaFoldDB" id="A0A6A2WYU9"/>
<keyword evidence="1" id="KW-0863">Zinc-finger</keyword>
<keyword evidence="1" id="KW-0479">Metal-binding</keyword>
<evidence type="ECO:0000313" key="5">
    <source>
        <dbReference type="Proteomes" id="UP000436088"/>
    </source>
</evidence>
<sequence>MNSDKLPRVTLADYDTTKKVRLKPPDDADVQDLEMAIVDPISEEPEGPVVTETSVPSLLHPEAGLQLQEMSIDSPSTQNHSYASILDSEANAATKDLNDFVIEDDDIIIGTRFSLPSIQFSECEYKKMEASMANTLILKLLGRNIGLSSKMRKTTLRFWPMDPGLSMANTSPFNLRRWIFEHLILTEHKIQIVEYENLPLICFSCGRFGHKNEACSFTNPTIASSVYLRRFIIPRMIIWWRGAAGVILQILPILRLTLNTDEATKWKPPPLEVLKLNTDEAMQPSSMEAASGGVFRDEKVSGSLDIAGESTNALPSKPNYGLLHPPQSFEPTLLRRIHDVLNRS</sequence>
<reference evidence="4" key="1">
    <citation type="submission" date="2019-09" db="EMBL/GenBank/DDBJ databases">
        <title>Draft genome information of white flower Hibiscus syriacus.</title>
        <authorList>
            <person name="Kim Y.-M."/>
        </authorList>
    </citation>
    <scope>NUCLEOTIDE SEQUENCE [LARGE SCALE GENOMIC DNA]</scope>
    <source>
        <strain evidence="4">YM2019G1</strain>
    </source>
</reference>
<accession>A0A6A2WYU9</accession>
<dbReference type="PROSITE" id="PS50158">
    <property type="entry name" value="ZF_CCHC"/>
    <property type="match status" value="1"/>
</dbReference>
<evidence type="ECO:0000256" key="2">
    <source>
        <dbReference type="SAM" id="Phobius"/>
    </source>
</evidence>
<keyword evidence="2" id="KW-0472">Membrane</keyword>
<protein>
    <recommendedName>
        <fullName evidence="3">CCHC-type domain-containing protein</fullName>
    </recommendedName>
</protein>
<dbReference type="GO" id="GO:0008270">
    <property type="term" value="F:zinc ion binding"/>
    <property type="evidence" value="ECO:0007669"/>
    <property type="project" value="UniProtKB-KW"/>
</dbReference>
<feature type="transmembrane region" description="Helical" evidence="2">
    <location>
        <begin position="238"/>
        <end position="258"/>
    </location>
</feature>
<keyword evidence="2" id="KW-0812">Transmembrane</keyword>
<evidence type="ECO:0000313" key="4">
    <source>
        <dbReference type="EMBL" id="KAE8660325.1"/>
    </source>
</evidence>
<dbReference type="EMBL" id="VEPZ02001732">
    <property type="protein sequence ID" value="KAE8660325.1"/>
    <property type="molecule type" value="Genomic_DNA"/>
</dbReference>
<feature type="domain" description="CCHC-type" evidence="3">
    <location>
        <begin position="202"/>
        <end position="215"/>
    </location>
</feature>
<dbReference type="InterPro" id="IPR025836">
    <property type="entry name" value="Zn_knuckle_CX2CX4HX4C"/>
</dbReference>
<dbReference type="Proteomes" id="UP000436088">
    <property type="component" value="Unassembled WGS sequence"/>
</dbReference>
<dbReference type="Pfam" id="PF14392">
    <property type="entry name" value="zf-CCHC_4"/>
    <property type="match status" value="1"/>
</dbReference>
<name>A0A6A2WYU9_HIBSY</name>
<dbReference type="GO" id="GO:0003676">
    <property type="term" value="F:nucleic acid binding"/>
    <property type="evidence" value="ECO:0007669"/>
    <property type="project" value="InterPro"/>
</dbReference>
<dbReference type="InterPro" id="IPR001878">
    <property type="entry name" value="Znf_CCHC"/>
</dbReference>
<comment type="caution">
    <text evidence="4">The sequence shown here is derived from an EMBL/GenBank/DDBJ whole genome shotgun (WGS) entry which is preliminary data.</text>
</comment>
<keyword evidence="1" id="KW-0862">Zinc</keyword>
<proteinExistence type="predicted"/>
<keyword evidence="2" id="KW-1133">Transmembrane helix</keyword>
<evidence type="ECO:0000256" key="1">
    <source>
        <dbReference type="PROSITE-ProRule" id="PRU00047"/>
    </source>
</evidence>